<dbReference type="PROSITE" id="PS00163">
    <property type="entry name" value="FUMARATE_LYASES"/>
    <property type="match status" value="1"/>
</dbReference>
<keyword evidence="6" id="KW-1185">Reference proteome</keyword>
<dbReference type="InterPro" id="IPR008948">
    <property type="entry name" value="L-Aspartase-like"/>
</dbReference>
<dbReference type="SUPFAM" id="SSF48557">
    <property type="entry name" value="L-aspartase-like"/>
    <property type="match status" value="1"/>
</dbReference>
<comment type="similarity">
    <text evidence="2">Belongs to the class-II fumarase/aspartase family.</text>
</comment>
<evidence type="ECO:0000256" key="2">
    <source>
        <dbReference type="ARBA" id="ARBA00034772"/>
    </source>
</evidence>
<organism evidence="5 6">
    <name type="scientific">Kineococcus xinjiangensis</name>
    <dbReference type="NCBI Taxonomy" id="512762"/>
    <lineage>
        <taxon>Bacteria</taxon>
        <taxon>Bacillati</taxon>
        <taxon>Actinomycetota</taxon>
        <taxon>Actinomycetes</taxon>
        <taxon>Kineosporiales</taxon>
        <taxon>Kineosporiaceae</taxon>
        <taxon>Kineococcus</taxon>
    </lineage>
</organism>
<dbReference type="AlphaFoldDB" id="A0A2S6IPJ4"/>
<dbReference type="PRINTS" id="PR00149">
    <property type="entry name" value="FUMRATELYASE"/>
</dbReference>
<comment type="caution">
    <text evidence="5">The sequence shown here is derived from an EMBL/GenBank/DDBJ whole genome shotgun (WGS) entry which is preliminary data.</text>
</comment>
<dbReference type="Pfam" id="PF00206">
    <property type="entry name" value="Lyase_1"/>
    <property type="match status" value="1"/>
</dbReference>
<dbReference type="OrthoDB" id="9768878at2"/>
<proteinExistence type="inferred from homology"/>
<protein>
    <submittedName>
        <fullName evidence="5">3-carboxy-cis,cis-muconate cycloisomerase</fullName>
    </submittedName>
</protein>
<dbReference type="EMBL" id="PTJD01000005">
    <property type="protein sequence ID" value="PPK96016.1"/>
    <property type="molecule type" value="Genomic_DNA"/>
</dbReference>
<dbReference type="GO" id="GO:0016853">
    <property type="term" value="F:isomerase activity"/>
    <property type="evidence" value="ECO:0007669"/>
    <property type="project" value="UniProtKB-KW"/>
</dbReference>
<dbReference type="PANTHER" id="PTHR43172">
    <property type="entry name" value="ADENYLOSUCCINATE LYASE"/>
    <property type="match status" value="1"/>
</dbReference>
<evidence type="ECO:0000256" key="3">
    <source>
        <dbReference type="SAM" id="MobiDB-lite"/>
    </source>
</evidence>
<dbReference type="InterPro" id="IPR000362">
    <property type="entry name" value="Fumarate_lyase_fam"/>
</dbReference>
<feature type="region of interest" description="Disordered" evidence="3">
    <location>
        <begin position="401"/>
        <end position="421"/>
    </location>
</feature>
<name>A0A2S6IPJ4_9ACTN</name>
<evidence type="ECO:0000259" key="4">
    <source>
        <dbReference type="Pfam" id="PF00206"/>
    </source>
</evidence>
<dbReference type="RefSeq" id="WP_104432402.1">
    <property type="nucleotide sequence ID" value="NZ_PTJD01000005.1"/>
</dbReference>
<dbReference type="InterPro" id="IPR020557">
    <property type="entry name" value="Fumarate_lyase_CS"/>
</dbReference>
<evidence type="ECO:0000313" key="6">
    <source>
        <dbReference type="Proteomes" id="UP000239485"/>
    </source>
</evidence>
<gene>
    <name evidence="5" type="ORF">CLV92_105116</name>
</gene>
<evidence type="ECO:0000313" key="5">
    <source>
        <dbReference type="EMBL" id="PPK96016.1"/>
    </source>
</evidence>
<evidence type="ECO:0000256" key="1">
    <source>
        <dbReference type="ARBA" id="ARBA00023239"/>
    </source>
</evidence>
<dbReference type="Gene3D" id="1.20.200.10">
    <property type="entry name" value="Fumarase/aspartase (Central domain)"/>
    <property type="match status" value="1"/>
</dbReference>
<dbReference type="GO" id="GO:0016829">
    <property type="term" value="F:lyase activity"/>
    <property type="evidence" value="ECO:0007669"/>
    <property type="project" value="UniProtKB-KW"/>
</dbReference>
<keyword evidence="5" id="KW-0413">Isomerase</keyword>
<sequence>MTSGPASLFDAQFGAGEVAGLVDAGTWFATLVEVEAELVLAAADAGAVPAAEAAAVAATLRSALAGGRVSPADVVAASALSGNPVVPLVPALRALVPQEQRRWVHLGATSQDVLDTAMVLVARRAVAALTGDLDAAVGTCLALAGEHAGTPLLGRTLLQAALPTTFGLKAATWASALDGACARLGVVVAALPVQYAGPVGTLSGTPERGQAIRSALARRLRLADAPGPWHTVRLPVADLAGALCTAAGAVATVAVDVLLLAQTEVGEVREGAAGRGGSSSMPHKANPVAAVTARACARRAPGLGATLFAAMEQEHERAAGAWHAEWEALSDLLRVTGSAAHWIRDCLASLEVDAAAMRRTLDAQPVELRRGWERDGGNVDTAAAALQAGRMVDEVVARRSGVLPGGMPRGGTRRADAGGGA</sequence>
<keyword evidence="1" id="KW-0456">Lyase</keyword>
<dbReference type="Proteomes" id="UP000239485">
    <property type="component" value="Unassembled WGS sequence"/>
</dbReference>
<dbReference type="PANTHER" id="PTHR43172:SF2">
    <property type="entry name" value="ADENYLOSUCCINATE LYASE C-TERMINAL DOMAIN-CONTAINING PROTEIN"/>
    <property type="match status" value="1"/>
</dbReference>
<feature type="domain" description="Fumarate lyase N-terminal" evidence="4">
    <location>
        <begin position="35"/>
        <end position="302"/>
    </location>
</feature>
<dbReference type="InterPro" id="IPR022761">
    <property type="entry name" value="Fumarate_lyase_N"/>
</dbReference>
<reference evidence="5 6" key="1">
    <citation type="submission" date="2018-02" db="EMBL/GenBank/DDBJ databases">
        <title>Genomic Encyclopedia of Archaeal and Bacterial Type Strains, Phase II (KMG-II): from individual species to whole genera.</title>
        <authorList>
            <person name="Goeker M."/>
        </authorList>
    </citation>
    <scope>NUCLEOTIDE SEQUENCE [LARGE SCALE GENOMIC DNA]</scope>
    <source>
        <strain evidence="5 6">DSM 22857</strain>
    </source>
</reference>
<accession>A0A2S6IPJ4</accession>